<comment type="catalytic activity">
    <reaction evidence="6 7">
        <text>cytidine(34) in tRNA(Ile2) + L-lysine + ATP = lysidine(34) in tRNA(Ile2) + AMP + diphosphate + H(+)</text>
        <dbReference type="Rhea" id="RHEA:43744"/>
        <dbReference type="Rhea" id="RHEA-COMP:10625"/>
        <dbReference type="Rhea" id="RHEA-COMP:10670"/>
        <dbReference type="ChEBI" id="CHEBI:15378"/>
        <dbReference type="ChEBI" id="CHEBI:30616"/>
        <dbReference type="ChEBI" id="CHEBI:32551"/>
        <dbReference type="ChEBI" id="CHEBI:33019"/>
        <dbReference type="ChEBI" id="CHEBI:82748"/>
        <dbReference type="ChEBI" id="CHEBI:83665"/>
        <dbReference type="ChEBI" id="CHEBI:456215"/>
        <dbReference type="EC" id="6.3.4.19"/>
    </reaction>
</comment>
<dbReference type="GO" id="GO:0005524">
    <property type="term" value="F:ATP binding"/>
    <property type="evidence" value="ECO:0007669"/>
    <property type="project" value="UniProtKB-UniRule"/>
</dbReference>
<dbReference type="GO" id="GO:0032267">
    <property type="term" value="F:tRNA(Ile)-lysidine synthase activity"/>
    <property type="evidence" value="ECO:0007669"/>
    <property type="project" value="UniProtKB-EC"/>
</dbReference>
<evidence type="ECO:0000259" key="9">
    <source>
        <dbReference type="Pfam" id="PF09179"/>
    </source>
</evidence>
<dbReference type="Pfam" id="PF09179">
    <property type="entry name" value="TilS"/>
    <property type="match status" value="1"/>
</dbReference>
<comment type="caution">
    <text evidence="10">The sequence shown here is derived from an EMBL/GenBank/DDBJ whole genome shotgun (WGS) entry which is preliminary data.</text>
</comment>
<feature type="domain" description="tRNA(Ile)-lysidine/2-thiocytidine synthase N-terminal" evidence="8">
    <location>
        <begin position="42"/>
        <end position="221"/>
    </location>
</feature>
<name>A0A4R1CHK8_9ACTN</name>
<gene>
    <name evidence="7 10" type="primary">tilS</name>
    <name evidence="10" type="ORF">EPD65_06475</name>
</gene>
<dbReference type="Gene3D" id="3.40.50.620">
    <property type="entry name" value="HUPs"/>
    <property type="match status" value="1"/>
</dbReference>
<dbReference type="RefSeq" id="WP_131582349.1">
    <property type="nucleotide sequence ID" value="NZ_SJZJ01000007.1"/>
</dbReference>
<evidence type="ECO:0000259" key="8">
    <source>
        <dbReference type="Pfam" id="PF01171"/>
    </source>
</evidence>
<dbReference type="EC" id="6.3.4.19" evidence="7"/>
<dbReference type="InterPro" id="IPR015262">
    <property type="entry name" value="tRNA_Ile_lys_synt_subst-bd"/>
</dbReference>
<proteinExistence type="inferred from homology"/>
<dbReference type="InterPro" id="IPR011063">
    <property type="entry name" value="TilS/TtcA_N"/>
</dbReference>
<comment type="similarity">
    <text evidence="7">Belongs to the tRNA(Ile)-lysidine synthase family.</text>
</comment>
<evidence type="ECO:0000313" key="11">
    <source>
        <dbReference type="Proteomes" id="UP000295453"/>
    </source>
</evidence>
<evidence type="ECO:0000256" key="2">
    <source>
        <dbReference type="ARBA" id="ARBA00022598"/>
    </source>
</evidence>
<keyword evidence="3 7" id="KW-0819">tRNA processing</keyword>
<keyword evidence="1 7" id="KW-0963">Cytoplasm</keyword>
<evidence type="ECO:0000256" key="7">
    <source>
        <dbReference type="HAMAP-Rule" id="MF_01161"/>
    </source>
</evidence>
<dbReference type="HAMAP" id="MF_01161">
    <property type="entry name" value="tRNA_Ile_lys_synt"/>
    <property type="match status" value="1"/>
</dbReference>
<dbReference type="InterPro" id="IPR012795">
    <property type="entry name" value="tRNA_Ile_lys_synt_N"/>
</dbReference>
<evidence type="ECO:0000256" key="3">
    <source>
        <dbReference type="ARBA" id="ARBA00022694"/>
    </source>
</evidence>
<dbReference type="SUPFAM" id="SSF52402">
    <property type="entry name" value="Adenine nucleotide alpha hydrolases-like"/>
    <property type="match status" value="1"/>
</dbReference>
<dbReference type="Gene3D" id="1.20.59.20">
    <property type="match status" value="1"/>
</dbReference>
<dbReference type="InterPro" id="IPR014729">
    <property type="entry name" value="Rossmann-like_a/b/a_fold"/>
</dbReference>
<evidence type="ECO:0000313" key="10">
    <source>
        <dbReference type="EMBL" id="TCJ29935.1"/>
    </source>
</evidence>
<dbReference type="PANTHER" id="PTHR43033:SF1">
    <property type="entry name" value="TRNA(ILE)-LYSIDINE SYNTHASE-RELATED"/>
    <property type="match status" value="1"/>
</dbReference>
<keyword evidence="11" id="KW-1185">Reference proteome</keyword>
<comment type="subcellular location">
    <subcellularLocation>
        <location evidence="7">Cytoplasm</location>
    </subcellularLocation>
</comment>
<evidence type="ECO:0000256" key="6">
    <source>
        <dbReference type="ARBA" id="ARBA00048539"/>
    </source>
</evidence>
<keyword evidence="4 7" id="KW-0547">Nucleotide-binding</keyword>
<dbReference type="OrthoDB" id="5244702at2"/>
<dbReference type="Pfam" id="PF01171">
    <property type="entry name" value="ATP_bind_3"/>
    <property type="match status" value="1"/>
</dbReference>
<organism evidence="10 11">
    <name type="scientific">Nocardioides jejuensis</name>
    <dbReference type="NCBI Taxonomy" id="2502782"/>
    <lineage>
        <taxon>Bacteria</taxon>
        <taxon>Bacillati</taxon>
        <taxon>Actinomycetota</taxon>
        <taxon>Actinomycetes</taxon>
        <taxon>Propionibacteriales</taxon>
        <taxon>Nocardioidaceae</taxon>
        <taxon>Nocardioides</taxon>
    </lineage>
</organism>
<dbReference type="NCBIfam" id="TIGR02432">
    <property type="entry name" value="lysidine_TilS_N"/>
    <property type="match status" value="1"/>
</dbReference>
<dbReference type="GO" id="GO:0005737">
    <property type="term" value="C:cytoplasm"/>
    <property type="evidence" value="ECO:0007669"/>
    <property type="project" value="UniProtKB-SubCell"/>
</dbReference>
<evidence type="ECO:0000256" key="4">
    <source>
        <dbReference type="ARBA" id="ARBA00022741"/>
    </source>
</evidence>
<comment type="function">
    <text evidence="7">Ligates lysine onto the cytidine present at position 34 of the AUA codon-specific tRNA(Ile) that contains the anticodon CAU, in an ATP-dependent manner. Cytidine is converted to lysidine, thus changing the amino acid specificity of the tRNA from methionine to isoleucine.</text>
</comment>
<reference evidence="10 11" key="1">
    <citation type="submission" date="2019-03" db="EMBL/GenBank/DDBJ databases">
        <authorList>
            <person name="Kim M.K.M."/>
        </authorList>
    </citation>
    <scope>NUCLEOTIDE SEQUENCE [LARGE SCALE GENOMIC DNA]</scope>
    <source>
        <strain evidence="10 11">18JY15-6</strain>
    </source>
</reference>
<dbReference type="AlphaFoldDB" id="A0A4R1CHK8"/>
<dbReference type="Proteomes" id="UP000295453">
    <property type="component" value="Unassembled WGS sequence"/>
</dbReference>
<feature type="binding site" evidence="7">
    <location>
        <begin position="47"/>
        <end position="52"/>
    </location>
    <ligand>
        <name>ATP</name>
        <dbReference type="ChEBI" id="CHEBI:30616"/>
    </ligand>
</feature>
<evidence type="ECO:0000256" key="5">
    <source>
        <dbReference type="ARBA" id="ARBA00022840"/>
    </source>
</evidence>
<dbReference type="CDD" id="cd01992">
    <property type="entry name" value="TilS_N"/>
    <property type="match status" value="1"/>
</dbReference>
<feature type="domain" description="tRNA(Ile)-lysidine synthase substrate-binding" evidence="9">
    <location>
        <begin position="282"/>
        <end position="347"/>
    </location>
</feature>
<accession>A0A4R1CHK8</accession>
<dbReference type="GO" id="GO:0006400">
    <property type="term" value="P:tRNA modification"/>
    <property type="evidence" value="ECO:0007669"/>
    <property type="project" value="UniProtKB-UniRule"/>
</dbReference>
<evidence type="ECO:0000256" key="1">
    <source>
        <dbReference type="ARBA" id="ARBA00022490"/>
    </source>
</evidence>
<dbReference type="SUPFAM" id="SSF82829">
    <property type="entry name" value="MesJ substrate recognition domain-like"/>
    <property type="match status" value="1"/>
</dbReference>
<dbReference type="EMBL" id="SJZJ01000007">
    <property type="protein sequence ID" value="TCJ29935.1"/>
    <property type="molecule type" value="Genomic_DNA"/>
</dbReference>
<dbReference type="PANTHER" id="PTHR43033">
    <property type="entry name" value="TRNA(ILE)-LYSIDINE SYNTHASE-RELATED"/>
    <property type="match status" value="1"/>
</dbReference>
<sequence length="356" mass="37736">MTLHPAVAAVRLGVRQELAPFLEVSPRREGDDRLRLVPGDAVLVACSGGADSLALLAATVFEGRKVGLRVIGVTVDHGLQEGSAEHAARVVAQMAALGAHETASIRVHVDVAAGGVEAGAREARYAALAQLADHFGSFLVLIGHTLNDQAETALLGLTRGSGGRSIAGMRPAFPRDDVWFHRPLLDITRAQTEAACEAEGIDVWVDPHNSDPRFLRSRVRHDVLPVLERELGPGVAETLARTAGQLRRDMEYLDAAASERFVEAVEQSAGPSEQGLGFRMGVAPLAHEDAAMTTRVARLAALAAGCPSSELAAVHVEALTELLTGSGRGREIQLPGHVTAYREGGDLAFRRTPPLR</sequence>
<keyword evidence="5 7" id="KW-0067">ATP-binding</keyword>
<comment type="domain">
    <text evidence="7">The N-terminal region contains the highly conserved SGGXDS motif, predicted to be a P-loop motif involved in ATP binding.</text>
</comment>
<keyword evidence="2 7" id="KW-0436">Ligase</keyword>
<dbReference type="InterPro" id="IPR012094">
    <property type="entry name" value="tRNA_Ile_lys_synt"/>
</dbReference>
<protein>
    <recommendedName>
        <fullName evidence="7">tRNA(Ile)-lysidine synthase</fullName>
        <ecNumber evidence="7">6.3.4.19</ecNumber>
    </recommendedName>
    <alternativeName>
        <fullName evidence="7">tRNA(Ile)-2-lysyl-cytidine synthase</fullName>
    </alternativeName>
    <alternativeName>
        <fullName evidence="7">tRNA(Ile)-lysidine synthetase</fullName>
    </alternativeName>
</protein>